<protein>
    <recommendedName>
        <fullName evidence="6">RING-type domain-containing protein</fullName>
    </recommendedName>
</protein>
<dbReference type="InterPro" id="IPR011016">
    <property type="entry name" value="Znf_RING-CH"/>
</dbReference>
<feature type="compositionally biased region" description="Basic and acidic residues" evidence="5">
    <location>
        <begin position="49"/>
        <end position="60"/>
    </location>
</feature>
<keyword evidence="3" id="KW-0862">Zinc</keyword>
<dbReference type="STRING" id="1077348.A0A2G8S094"/>
<dbReference type="PROSITE" id="PS50089">
    <property type="entry name" value="ZF_RING_2"/>
    <property type="match status" value="1"/>
</dbReference>
<keyword evidence="2 4" id="KW-0863">Zinc-finger</keyword>
<dbReference type="Gene3D" id="3.30.40.10">
    <property type="entry name" value="Zinc/RING finger domain, C3HC4 (zinc finger)"/>
    <property type="match status" value="1"/>
</dbReference>
<dbReference type="GO" id="GO:0016567">
    <property type="term" value="P:protein ubiquitination"/>
    <property type="evidence" value="ECO:0007669"/>
    <property type="project" value="TreeGrafter"/>
</dbReference>
<evidence type="ECO:0000313" key="8">
    <source>
        <dbReference type="Proteomes" id="UP000230002"/>
    </source>
</evidence>
<sequence length="439" mass="49327">MALQGQNRTVRDRSVSTDERRLQDVLETISDSDDDDFDFGLPSYATGRRPREEPNWRRELMNTPARPRFAPSNPPPAPRTSQASASDSLRSFEDRHLHPSLAQRRLDSVRRASRPQNQTDRLRELLSRPTMPPAPRHRAIPDRERTTSNLREPPDSQPPARLSGLSGLDRFEQRRENLRRMTSRRSGALDLHPTLLAPTLASRMSGSTHEGPTPAAFSTRPRPRPTVYRPPSPPTSLAERMETRAPLNGRFARSRTGFPPHIPADMVWVDFPSGRLPSSGRRRNNFGDYVRDEDLDTSYEGLLSLSTLLGDVKPRGTPGDIVSALPRGTYGEWVHPGHTEERCPICLDDYDAKDACLRVPACSHWFHEGCLQQWLKGARTCPVCRGRVSKPAAAETSAPVAGPSGSNDRNNDRDDDDDDSDSDIDVHPWVPSFPPWRRD</sequence>
<dbReference type="GO" id="GO:0008270">
    <property type="term" value="F:zinc ion binding"/>
    <property type="evidence" value="ECO:0007669"/>
    <property type="project" value="UniProtKB-KW"/>
</dbReference>
<evidence type="ECO:0000256" key="4">
    <source>
        <dbReference type="PROSITE-ProRule" id="PRU00175"/>
    </source>
</evidence>
<evidence type="ECO:0000259" key="6">
    <source>
        <dbReference type="PROSITE" id="PS50089"/>
    </source>
</evidence>
<dbReference type="PANTHER" id="PTHR46171:SF3">
    <property type="entry name" value="GH10160P"/>
    <property type="match status" value="1"/>
</dbReference>
<feature type="domain" description="RING-type" evidence="6">
    <location>
        <begin position="343"/>
        <end position="385"/>
    </location>
</feature>
<dbReference type="SUPFAM" id="SSF57850">
    <property type="entry name" value="RING/U-box"/>
    <property type="match status" value="1"/>
</dbReference>
<feature type="region of interest" description="Disordered" evidence="5">
    <location>
        <begin position="392"/>
        <end position="439"/>
    </location>
</feature>
<evidence type="ECO:0000256" key="5">
    <source>
        <dbReference type="SAM" id="MobiDB-lite"/>
    </source>
</evidence>
<gene>
    <name evidence="7" type="ORF">GSI_10333</name>
</gene>
<dbReference type="PANTHER" id="PTHR46171">
    <property type="entry name" value="GH10160P"/>
    <property type="match status" value="1"/>
</dbReference>
<accession>A0A2G8S094</accession>
<dbReference type="InterPro" id="IPR001841">
    <property type="entry name" value="Znf_RING"/>
</dbReference>
<feature type="region of interest" description="Disordered" evidence="5">
    <location>
        <begin position="203"/>
        <end position="240"/>
    </location>
</feature>
<evidence type="ECO:0000256" key="2">
    <source>
        <dbReference type="ARBA" id="ARBA00022771"/>
    </source>
</evidence>
<feature type="compositionally biased region" description="Acidic residues" evidence="5">
    <location>
        <begin position="413"/>
        <end position="423"/>
    </location>
</feature>
<proteinExistence type="predicted"/>
<dbReference type="Pfam" id="PF13639">
    <property type="entry name" value="zf-RING_2"/>
    <property type="match status" value="1"/>
</dbReference>
<dbReference type="InterPro" id="IPR013083">
    <property type="entry name" value="Znf_RING/FYVE/PHD"/>
</dbReference>
<feature type="compositionally biased region" description="Polar residues" evidence="5">
    <location>
        <begin position="80"/>
        <end position="89"/>
    </location>
</feature>
<evidence type="ECO:0000256" key="1">
    <source>
        <dbReference type="ARBA" id="ARBA00022723"/>
    </source>
</evidence>
<feature type="compositionally biased region" description="Basic and acidic residues" evidence="5">
    <location>
        <begin position="9"/>
        <end position="24"/>
    </location>
</feature>
<feature type="region of interest" description="Disordered" evidence="5">
    <location>
        <begin position="1"/>
        <end position="169"/>
    </location>
</feature>
<dbReference type="GO" id="GO:0061630">
    <property type="term" value="F:ubiquitin protein ligase activity"/>
    <property type="evidence" value="ECO:0007669"/>
    <property type="project" value="TreeGrafter"/>
</dbReference>
<evidence type="ECO:0000256" key="3">
    <source>
        <dbReference type="ARBA" id="ARBA00022833"/>
    </source>
</evidence>
<keyword evidence="8" id="KW-1185">Reference proteome</keyword>
<dbReference type="OrthoDB" id="8062037at2759"/>
<reference evidence="7 8" key="1">
    <citation type="journal article" date="2015" name="Sci. Rep.">
        <title>Chromosome-level genome map provides insights into diverse defense mechanisms in the medicinal fungus Ganoderma sinense.</title>
        <authorList>
            <person name="Zhu Y."/>
            <person name="Xu J."/>
            <person name="Sun C."/>
            <person name="Zhou S."/>
            <person name="Xu H."/>
            <person name="Nelson D.R."/>
            <person name="Qian J."/>
            <person name="Song J."/>
            <person name="Luo H."/>
            <person name="Xiang L."/>
            <person name="Li Y."/>
            <person name="Xu Z."/>
            <person name="Ji A."/>
            <person name="Wang L."/>
            <person name="Lu S."/>
            <person name="Hayward A."/>
            <person name="Sun W."/>
            <person name="Li X."/>
            <person name="Schwartz D.C."/>
            <person name="Wang Y."/>
            <person name="Chen S."/>
        </authorList>
    </citation>
    <scope>NUCLEOTIDE SEQUENCE [LARGE SCALE GENOMIC DNA]</scope>
    <source>
        <strain evidence="7 8">ZZ0214-1</strain>
    </source>
</reference>
<organism evidence="7 8">
    <name type="scientific">Ganoderma sinense ZZ0214-1</name>
    <dbReference type="NCBI Taxonomy" id="1077348"/>
    <lineage>
        <taxon>Eukaryota</taxon>
        <taxon>Fungi</taxon>
        <taxon>Dikarya</taxon>
        <taxon>Basidiomycota</taxon>
        <taxon>Agaricomycotina</taxon>
        <taxon>Agaricomycetes</taxon>
        <taxon>Polyporales</taxon>
        <taxon>Polyporaceae</taxon>
        <taxon>Ganoderma</taxon>
    </lineage>
</organism>
<dbReference type="SMART" id="SM00744">
    <property type="entry name" value="RINGv"/>
    <property type="match status" value="1"/>
</dbReference>
<dbReference type="Proteomes" id="UP000230002">
    <property type="component" value="Unassembled WGS sequence"/>
</dbReference>
<evidence type="ECO:0000313" key="7">
    <source>
        <dbReference type="EMBL" id="PIL27190.1"/>
    </source>
</evidence>
<dbReference type="AlphaFoldDB" id="A0A2G8S094"/>
<dbReference type="SMART" id="SM00184">
    <property type="entry name" value="RING"/>
    <property type="match status" value="1"/>
</dbReference>
<name>A0A2G8S094_9APHY</name>
<dbReference type="EMBL" id="AYKW01000034">
    <property type="protein sequence ID" value="PIL27190.1"/>
    <property type="molecule type" value="Genomic_DNA"/>
</dbReference>
<comment type="caution">
    <text evidence="7">The sequence shown here is derived from an EMBL/GenBank/DDBJ whole genome shotgun (WGS) entry which is preliminary data.</text>
</comment>
<keyword evidence="1" id="KW-0479">Metal-binding</keyword>